<name>A0A370TSN6_9HELO</name>
<keyword evidence="1" id="KW-0472">Membrane</keyword>
<protein>
    <submittedName>
        <fullName evidence="2">Uncharacterized protein</fullName>
    </submittedName>
</protein>
<dbReference type="OrthoDB" id="47007at2759"/>
<keyword evidence="3" id="KW-1185">Reference proteome</keyword>
<evidence type="ECO:0000313" key="3">
    <source>
        <dbReference type="Proteomes" id="UP000254866"/>
    </source>
</evidence>
<organism evidence="2 3">
    <name type="scientific">Venustampulla echinocandica</name>
    <dbReference type="NCBI Taxonomy" id="2656787"/>
    <lineage>
        <taxon>Eukaryota</taxon>
        <taxon>Fungi</taxon>
        <taxon>Dikarya</taxon>
        <taxon>Ascomycota</taxon>
        <taxon>Pezizomycotina</taxon>
        <taxon>Leotiomycetes</taxon>
        <taxon>Helotiales</taxon>
        <taxon>Pleuroascaceae</taxon>
        <taxon>Venustampulla</taxon>
    </lineage>
</organism>
<dbReference type="AlphaFoldDB" id="A0A370TSN6"/>
<evidence type="ECO:0000313" key="2">
    <source>
        <dbReference type="EMBL" id="RDL38540.1"/>
    </source>
</evidence>
<accession>A0A370TSN6</accession>
<feature type="transmembrane region" description="Helical" evidence="1">
    <location>
        <begin position="12"/>
        <end position="31"/>
    </location>
</feature>
<dbReference type="Proteomes" id="UP000254866">
    <property type="component" value="Unassembled WGS sequence"/>
</dbReference>
<evidence type="ECO:0000256" key="1">
    <source>
        <dbReference type="SAM" id="Phobius"/>
    </source>
</evidence>
<sequence>MELYVKILAIGGALWFSRILLSIWRFIYIYARPSSLPRYHHHSKETGSPPWAIVTGASDGIGKGCIDIWGRKHAADEPRAGGAEGLAYHGAGQQCGHGNKTYRPCVLQLLERYAGGYRLADQHECAVSRAAYSCAVAAVAGARGTRAGVYNVLDYGDRESVFGDLQRDEGVHGDVFEVVDEGDAR</sequence>
<dbReference type="GeneID" id="43595729"/>
<keyword evidence="1" id="KW-1133">Transmembrane helix</keyword>
<dbReference type="RefSeq" id="XP_031871196.1">
    <property type="nucleotide sequence ID" value="XM_032011503.1"/>
</dbReference>
<comment type="caution">
    <text evidence="2">The sequence shown here is derived from an EMBL/GenBank/DDBJ whole genome shotgun (WGS) entry which is preliminary data.</text>
</comment>
<dbReference type="EMBL" id="NPIC01000002">
    <property type="protein sequence ID" value="RDL38540.1"/>
    <property type="molecule type" value="Genomic_DNA"/>
</dbReference>
<keyword evidence="1" id="KW-0812">Transmembrane</keyword>
<gene>
    <name evidence="2" type="ORF">BP5553_02880</name>
</gene>
<reference evidence="2 3" key="1">
    <citation type="journal article" date="2018" name="IMA Fungus">
        <title>IMA Genome-F 9: Draft genome sequence of Annulohypoxylon stygium, Aspergillus mulundensis, Berkeleyomyces basicola (syn. Thielaviopsis basicola), Ceratocystis smalleyi, two Cercospora beticola strains, Coleophoma cylindrospora, Fusarium fracticaudum, Phialophora cf. hyalina, and Morchella septimelata.</title>
        <authorList>
            <person name="Wingfield B.D."/>
            <person name="Bills G.F."/>
            <person name="Dong Y."/>
            <person name="Huang W."/>
            <person name="Nel W.J."/>
            <person name="Swalarsk-Parry B.S."/>
            <person name="Vaghefi N."/>
            <person name="Wilken P.M."/>
            <person name="An Z."/>
            <person name="de Beer Z.W."/>
            <person name="De Vos L."/>
            <person name="Chen L."/>
            <person name="Duong T.A."/>
            <person name="Gao Y."/>
            <person name="Hammerbacher A."/>
            <person name="Kikkert J.R."/>
            <person name="Li Y."/>
            <person name="Li H."/>
            <person name="Li K."/>
            <person name="Li Q."/>
            <person name="Liu X."/>
            <person name="Ma X."/>
            <person name="Naidoo K."/>
            <person name="Pethybridge S.J."/>
            <person name="Sun J."/>
            <person name="Steenkamp E.T."/>
            <person name="van der Nest M.A."/>
            <person name="van Wyk S."/>
            <person name="Wingfield M.J."/>
            <person name="Xiong C."/>
            <person name="Yue Q."/>
            <person name="Zhang X."/>
        </authorList>
    </citation>
    <scope>NUCLEOTIDE SEQUENCE [LARGE SCALE GENOMIC DNA]</scope>
    <source>
        <strain evidence="2 3">BP 5553</strain>
    </source>
</reference>
<proteinExistence type="predicted"/>
<dbReference type="STRING" id="2656787.A0A370TSN6"/>